<evidence type="ECO:0000313" key="5">
    <source>
        <dbReference type="Proteomes" id="UP000018144"/>
    </source>
</evidence>
<dbReference type="InterPro" id="IPR002110">
    <property type="entry name" value="Ankyrin_rpt"/>
</dbReference>
<evidence type="ECO:0000313" key="4">
    <source>
        <dbReference type="EMBL" id="CCX31129.1"/>
    </source>
</evidence>
<dbReference type="eggNOG" id="KOG0504">
    <property type="taxonomic scope" value="Eukaryota"/>
</dbReference>
<name>U4LG90_PYROM</name>
<evidence type="ECO:0000256" key="1">
    <source>
        <dbReference type="ARBA" id="ARBA00022737"/>
    </source>
</evidence>
<dbReference type="AlphaFoldDB" id="U4LG90"/>
<dbReference type="PANTHER" id="PTHR24171:SF9">
    <property type="entry name" value="ANKYRIN REPEAT DOMAIN-CONTAINING PROTEIN 39"/>
    <property type="match status" value="1"/>
</dbReference>
<dbReference type="OrthoDB" id="19174at2759"/>
<dbReference type="PANTHER" id="PTHR24171">
    <property type="entry name" value="ANKYRIN REPEAT DOMAIN-CONTAINING PROTEIN 39-RELATED"/>
    <property type="match status" value="1"/>
</dbReference>
<protein>
    <submittedName>
        <fullName evidence="4">Similar to Ankyrin repeat-containing protein P1E11.10 acc. no. Q9UU77</fullName>
    </submittedName>
</protein>
<evidence type="ECO:0000256" key="2">
    <source>
        <dbReference type="ARBA" id="ARBA00023043"/>
    </source>
</evidence>
<sequence length="202" mass="21630">MPSNNIWIAASDNDVASVNAFLVADASLVNSKDENGYTALHAAASYNHLDLLRSLVNIHGGNANIQDDDGDTPLFVCETVEAAQCLVEELGADVEHRNEEGKTAAEAIEEDGSCPLVAAYLRSKMAAAELPPPPAGVKVNYSTQVEDESLPVLDEALKARIEEFAQREDINSAEAQAELRDLVMGALGGNAEQLEEVKRARQ</sequence>
<organism evidence="4 5">
    <name type="scientific">Pyronema omphalodes (strain CBS 100304)</name>
    <name type="common">Pyronema confluens</name>
    <dbReference type="NCBI Taxonomy" id="1076935"/>
    <lineage>
        <taxon>Eukaryota</taxon>
        <taxon>Fungi</taxon>
        <taxon>Dikarya</taxon>
        <taxon>Ascomycota</taxon>
        <taxon>Pezizomycotina</taxon>
        <taxon>Pezizomycetes</taxon>
        <taxon>Pezizales</taxon>
        <taxon>Pyronemataceae</taxon>
        <taxon>Pyronema</taxon>
    </lineage>
</organism>
<keyword evidence="1" id="KW-0677">Repeat</keyword>
<dbReference type="Proteomes" id="UP000018144">
    <property type="component" value="Unassembled WGS sequence"/>
</dbReference>
<evidence type="ECO:0000256" key="3">
    <source>
        <dbReference type="PROSITE-ProRule" id="PRU00023"/>
    </source>
</evidence>
<keyword evidence="2 3" id="KW-0040">ANK repeat</keyword>
<dbReference type="EMBL" id="HF935541">
    <property type="protein sequence ID" value="CCX31129.1"/>
    <property type="molecule type" value="Genomic_DNA"/>
</dbReference>
<gene>
    <name evidence="4" type="ORF">PCON_10019</name>
</gene>
<accession>U4LG90</accession>
<dbReference type="PROSITE" id="PS50297">
    <property type="entry name" value="ANK_REP_REGION"/>
    <property type="match status" value="1"/>
</dbReference>
<dbReference type="SUPFAM" id="SSF48403">
    <property type="entry name" value="Ankyrin repeat"/>
    <property type="match status" value="1"/>
</dbReference>
<dbReference type="Pfam" id="PF12796">
    <property type="entry name" value="Ank_2"/>
    <property type="match status" value="1"/>
</dbReference>
<feature type="repeat" description="ANK" evidence="3">
    <location>
        <begin position="35"/>
        <end position="68"/>
    </location>
</feature>
<proteinExistence type="predicted"/>
<dbReference type="OMA" id="PNIWIAA"/>
<dbReference type="STRING" id="1076935.U4LG90"/>
<dbReference type="Gene3D" id="1.25.40.20">
    <property type="entry name" value="Ankyrin repeat-containing domain"/>
    <property type="match status" value="1"/>
</dbReference>
<dbReference type="PROSITE" id="PS50088">
    <property type="entry name" value="ANK_REPEAT"/>
    <property type="match status" value="1"/>
</dbReference>
<reference evidence="4 5" key="1">
    <citation type="journal article" date="2013" name="PLoS Genet.">
        <title>The genome and development-dependent transcriptomes of Pyronema confluens: a window into fungal evolution.</title>
        <authorList>
            <person name="Traeger S."/>
            <person name="Altegoer F."/>
            <person name="Freitag M."/>
            <person name="Gabaldon T."/>
            <person name="Kempken F."/>
            <person name="Kumar A."/>
            <person name="Marcet-Houben M."/>
            <person name="Poggeler S."/>
            <person name="Stajich J.E."/>
            <person name="Nowrousian M."/>
        </authorList>
    </citation>
    <scope>NUCLEOTIDE SEQUENCE [LARGE SCALE GENOMIC DNA]</scope>
    <source>
        <strain evidence="5">CBS 100304</strain>
        <tissue evidence="4">Vegetative mycelium</tissue>
    </source>
</reference>
<dbReference type="SMART" id="SM00248">
    <property type="entry name" value="ANK"/>
    <property type="match status" value="1"/>
</dbReference>
<keyword evidence="5" id="KW-1185">Reference proteome</keyword>
<dbReference type="InterPro" id="IPR036770">
    <property type="entry name" value="Ankyrin_rpt-contain_sf"/>
</dbReference>